<keyword evidence="4" id="KW-1185">Reference proteome</keyword>
<dbReference type="EMBL" id="JAMXQU010000004">
    <property type="protein sequence ID" value="MCO6159978.1"/>
    <property type="molecule type" value="Genomic_DNA"/>
</dbReference>
<dbReference type="RefSeq" id="WP_252849231.1">
    <property type="nucleotide sequence ID" value="NZ_BAPW01000010.1"/>
</dbReference>
<dbReference type="Gene3D" id="2.60.120.260">
    <property type="entry name" value="Galactose-binding domain-like"/>
    <property type="match status" value="1"/>
</dbReference>
<proteinExistence type="predicted"/>
<comment type="caution">
    <text evidence="3">The sequence shown here is derived from an EMBL/GenBank/DDBJ whole genome shotgun (WGS) entry which is preliminary data.</text>
</comment>
<dbReference type="InterPro" id="IPR036249">
    <property type="entry name" value="Thioredoxin-like_sf"/>
</dbReference>
<dbReference type="InterPro" id="IPR013766">
    <property type="entry name" value="Thioredoxin_domain"/>
</dbReference>
<dbReference type="Pfam" id="PF17991">
    <property type="entry name" value="Thioredoxin_10"/>
    <property type="match status" value="1"/>
</dbReference>
<gene>
    <name evidence="3" type="ORF">NF685_08055</name>
</gene>
<feature type="domain" description="Thioredoxin" evidence="2">
    <location>
        <begin position="28"/>
        <end position="176"/>
    </location>
</feature>
<evidence type="ECO:0000313" key="3">
    <source>
        <dbReference type="EMBL" id="MCO6159978.1"/>
    </source>
</evidence>
<feature type="signal peptide" evidence="1">
    <location>
        <begin position="1"/>
        <end position="34"/>
    </location>
</feature>
<sequence length="353" mass="38302">MVLRLSGLHVSGLRLSVSLCAVLGLAALPPGAQAAPLDSLAGATAWLNSPPLTAQGLKGKVVLVDFWTYSCINCLREMPYVEAWANKYKPYGLVVIGVHAPEFAFEKNLENIEKAVARFHITFPVAVDNDRAIWNGFNNEYWPAAYLIEGDGQIQAHHFGEGDYDRSEHQIQAMLRENGAVNVPDDLVHPKGTGEQSEADLSSIGSPETYIGYERANHFISTGGAVQDAPNDYVIENTPSLNDWGLTGNWTVGAESARLNKAGGSITFRFHARDLHLVLGPAASGQPVRFRVTIDGHAPGVIHGTDCDSEGMGTVTGQRLYQLVRQQDNAVSDHVFRIEFLSPGVEAFSFTFG</sequence>
<dbReference type="InterPro" id="IPR013740">
    <property type="entry name" value="Redoxin"/>
</dbReference>
<dbReference type="Gene3D" id="3.40.30.10">
    <property type="entry name" value="Glutaredoxin"/>
    <property type="match status" value="1"/>
</dbReference>
<dbReference type="SUPFAM" id="SSF52833">
    <property type="entry name" value="Thioredoxin-like"/>
    <property type="match status" value="1"/>
</dbReference>
<accession>A0ABT1CGJ1</accession>
<dbReference type="InterPro" id="IPR041017">
    <property type="entry name" value="Thioredoxin_10"/>
</dbReference>
<name>A0ABT1CGJ1_9PROT</name>
<protein>
    <submittedName>
        <fullName evidence="3">Redoxin family protein</fullName>
    </submittedName>
</protein>
<keyword evidence="1" id="KW-0732">Signal</keyword>
<evidence type="ECO:0000259" key="2">
    <source>
        <dbReference type="PROSITE" id="PS51352"/>
    </source>
</evidence>
<feature type="chain" id="PRO_5045446098" evidence="1">
    <location>
        <begin position="35"/>
        <end position="353"/>
    </location>
</feature>
<evidence type="ECO:0000313" key="4">
    <source>
        <dbReference type="Proteomes" id="UP001523401"/>
    </source>
</evidence>
<dbReference type="PANTHER" id="PTHR42852:SF13">
    <property type="entry name" value="PROTEIN DIPZ"/>
    <property type="match status" value="1"/>
</dbReference>
<dbReference type="PANTHER" id="PTHR42852">
    <property type="entry name" value="THIOL:DISULFIDE INTERCHANGE PROTEIN DSBE"/>
    <property type="match status" value="1"/>
</dbReference>
<dbReference type="Proteomes" id="UP001523401">
    <property type="component" value="Unassembled WGS sequence"/>
</dbReference>
<dbReference type="InterPro" id="IPR050553">
    <property type="entry name" value="Thioredoxin_ResA/DsbE_sf"/>
</dbReference>
<reference evidence="3 4" key="1">
    <citation type="submission" date="2022-06" db="EMBL/GenBank/DDBJ databases">
        <title>Whole-genome of Asaia lannensis strain LMG 27011T.</title>
        <authorList>
            <person name="Sombolestani A."/>
        </authorList>
    </citation>
    <scope>NUCLEOTIDE SEQUENCE [LARGE SCALE GENOMIC DNA]</scope>
    <source>
        <strain evidence="3 4">NBRC 102526</strain>
    </source>
</reference>
<dbReference type="Pfam" id="PF08534">
    <property type="entry name" value="Redoxin"/>
    <property type="match status" value="1"/>
</dbReference>
<evidence type="ECO:0000256" key="1">
    <source>
        <dbReference type="SAM" id="SignalP"/>
    </source>
</evidence>
<organism evidence="3 4">
    <name type="scientific">Asaia lannensis NBRC 102526</name>
    <dbReference type="NCBI Taxonomy" id="1307926"/>
    <lineage>
        <taxon>Bacteria</taxon>
        <taxon>Pseudomonadati</taxon>
        <taxon>Pseudomonadota</taxon>
        <taxon>Alphaproteobacteria</taxon>
        <taxon>Acetobacterales</taxon>
        <taxon>Acetobacteraceae</taxon>
        <taxon>Asaia</taxon>
    </lineage>
</organism>
<dbReference type="PROSITE" id="PS51352">
    <property type="entry name" value="THIOREDOXIN_2"/>
    <property type="match status" value="1"/>
</dbReference>